<dbReference type="EMBL" id="RJKE01000001">
    <property type="protein sequence ID" value="ROO85076.1"/>
    <property type="molecule type" value="Genomic_DNA"/>
</dbReference>
<protein>
    <submittedName>
        <fullName evidence="1">CBS domain-containing protein</fullName>
    </submittedName>
</protein>
<dbReference type="SUPFAM" id="SSF54631">
    <property type="entry name" value="CBS-domain pair"/>
    <property type="match status" value="1"/>
</dbReference>
<sequence length="148" mass="15572">MQSSDPRDRRTVADAMLLSPKVHGRDTTVADAAVVLRNDHVHAVLVVDGAVLLAVVERGDLGAPPHLPARSAGRLGERVARPGDDLETARRAMAVAGRRRLAVVGEGDVLLGLLCLKRTGLGFCSDEGVEARAAERRAASAEDLAQTP</sequence>
<dbReference type="RefSeq" id="WP_123664622.1">
    <property type="nucleotide sequence ID" value="NZ_RJKE01000001.1"/>
</dbReference>
<gene>
    <name evidence="1" type="ORF">EDD29_2611</name>
</gene>
<name>A0A3N1CUV1_9ACTN</name>
<proteinExistence type="predicted"/>
<dbReference type="Proteomes" id="UP000272400">
    <property type="component" value="Unassembled WGS sequence"/>
</dbReference>
<dbReference type="Gene3D" id="3.10.580.10">
    <property type="entry name" value="CBS-domain"/>
    <property type="match status" value="1"/>
</dbReference>
<dbReference type="AlphaFoldDB" id="A0A3N1CUV1"/>
<keyword evidence="2" id="KW-1185">Reference proteome</keyword>
<dbReference type="InterPro" id="IPR046342">
    <property type="entry name" value="CBS_dom_sf"/>
</dbReference>
<dbReference type="OrthoDB" id="5244356at2"/>
<evidence type="ECO:0000313" key="2">
    <source>
        <dbReference type="Proteomes" id="UP000272400"/>
    </source>
</evidence>
<evidence type="ECO:0000313" key="1">
    <source>
        <dbReference type="EMBL" id="ROO85076.1"/>
    </source>
</evidence>
<accession>A0A3N1CUV1</accession>
<reference evidence="1 2" key="1">
    <citation type="submission" date="2018-11" db="EMBL/GenBank/DDBJ databases">
        <title>Sequencing the genomes of 1000 actinobacteria strains.</title>
        <authorList>
            <person name="Klenk H.-P."/>
        </authorList>
    </citation>
    <scope>NUCLEOTIDE SEQUENCE [LARGE SCALE GENOMIC DNA]</scope>
    <source>
        <strain evidence="1 2">DSM 44254</strain>
    </source>
</reference>
<comment type="caution">
    <text evidence="1">The sequence shown here is derived from an EMBL/GenBank/DDBJ whole genome shotgun (WGS) entry which is preliminary data.</text>
</comment>
<organism evidence="1 2">
    <name type="scientific">Actinocorallia herbida</name>
    <dbReference type="NCBI Taxonomy" id="58109"/>
    <lineage>
        <taxon>Bacteria</taxon>
        <taxon>Bacillati</taxon>
        <taxon>Actinomycetota</taxon>
        <taxon>Actinomycetes</taxon>
        <taxon>Streptosporangiales</taxon>
        <taxon>Thermomonosporaceae</taxon>
        <taxon>Actinocorallia</taxon>
    </lineage>
</organism>
<dbReference type="CDD" id="cd02205">
    <property type="entry name" value="CBS_pair_SF"/>
    <property type="match status" value="1"/>
</dbReference>